<reference evidence="4 5" key="1">
    <citation type="submission" date="2010-08" db="EMBL/GenBank/DDBJ databases">
        <authorList>
            <person name="Durkin A.S."/>
            <person name="Madupu R."/>
            <person name="Torralba M."/>
            <person name="Gillis M."/>
            <person name="Methe B."/>
            <person name="Sutton G."/>
            <person name="Nelson K.E."/>
        </authorList>
    </citation>
    <scope>NUCLEOTIDE SEQUENCE [LARGE SCALE GENOMIC DNA]</scope>
    <source>
        <strain evidence="4 5">PB189-T1-4</strain>
    </source>
</reference>
<dbReference type="NCBIfam" id="TIGR00377">
    <property type="entry name" value="ant_ant_sig"/>
    <property type="match status" value="1"/>
</dbReference>
<dbReference type="EMBL" id="AEDQ01000029">
    <property type="protein sequence ID" value="EFL43885.1"/>
    <property type="molecule type" value="Genomic_DNA"/>
</dbReference>
<dbReference type="Pfam" id="PF13466">
    <property type="entry name" value="STAS_2"/>
    <property type="match status" value="1"/>
</dbReference>
<comment type="caution">
    <text evidence="4">The sequence shown here is derived from an EMBL/GenBank/DDBJ whole genome shotgun (WGS) entry which is preliminary data.</text>
</comment>
<comment type="similarity">
    <text evidence="1 2">Belongs to the anti-sigma-factor antagonist family.</text>
</comment>
<evidence type="ECO:0000313" key="5">
    <source>
        <dbReference type="Proteomes" id="UP000004431"/>
    </source>
</evidence>
<accession>A0ABP2IXT6</accession>
<gene>
    <name evidence="4" type="ORF">HMPREF9248_0492</name>
</gene>
<evidence type="ECO:0000256" key="2">
    <source>
        <dbReference type="RuleBase" id="RU003749"/>
    </source>
</evidence>
<sequence length="105" mass="11078">MSLAIKTHTEGAQAHVIVEGEVDVSCAAQLREQLTAALSSEATEVVVDVSAMSYIDSTGIGVLMGAVHHAQTSHKTLRVAHPQKNVARVFAMLGISDELGINEAR</sequence>
<name>A0ABP2IXT6_9ACTN</name>
<dbReference type="PANTHER" id="PTHR33495">
    <property type="entry name" value="ANTI-SIGMA FACTOR ANTAGONIST TM_1081-RELATED-RELATED"/>
    <property type="match status" value="1"/>
</dbReference>
<evidence type="ECO:0000256" key="1">
    <source>
        <dbReference type="ARBA" id="ARBA00009013"/>
    </source>
</evidence>
<evidence type="ECO:0000313" key="4">
    <source>
        <dbReference type="EMBL" id="EFL43885.1"/>
    </source>
</evidence>
<keyword evidence="5" id="KW-1185">Reference proteome</keyword>
<dbReference type="InterPro" id="IPR002645">
    <property type="entry name" value="STAS_dom"/>
</dbReference>
<dbReference type="PANTHER" id="PTHR33495:SF2">
    <property type="entry name" value="ANTI-SIGMA FACTOR ANTAGONIST TM_1081-RELATED"/>
    <property type="match status" value="1"/>
</dbReference>
<dbReference type="RefSeq" id="WP_006304555.1">
    <property type="nucleotide sequence ID" value="NZ_AEDQ01000029.1"/>
</dbReference>
<dbReference type="Gene3D" id="3.30.750.24">
    <property type="entry name" value="STAS domain"/>
    <property type="match status" value="1"/>
</dbReference>
<evidence type="ECO:0000259" key="3">
    <source>
        <dbReference type="PROSITE" id="PS50801"/>
    </source>
</evidence>
<protein>
    <recommendedName>
        <fullName evidence="2">Anti-sigma factor antagonist</fullName>
    </recommendedName>
</protein>
<dbReference type="InterPro" id="IPR003658">
    <property type="entry name" value="Anti-sigma_ant"/>
</dbReference>
<organism evidence="4 5">
    <name type="scientific">Fannyhessea vaginae PB189-T1-4</name>
    <dbReference type="NCBI Taxonomy" id="866774"/>
    <lineage>
        <taxon>Bacteria</taxon>
        <taxon>Bacillati</taxon>
        <taxon>Actinomycetota</taxon>
        <taxon>Coriobacteriia</taxon>
        <taxon>Coriobacteriales</taxon>
        <taxon>Atopobiaceae</taxon>
        <taxon>Fannyhessea</taxon>
    </lineage>
</organism>
<proteinExistence type="inferred from homology"/>
<dbReference type="InterPro" id="IPR036513">
    <property type="entry name" value="STAS_dom_sf"/>
</dbReference>
<dbReference type="PROSITE" id="PS50801">
    <property type="entry name" value="STAS"/>
    <property type="match status" value="1"/>
</dbReference>
<feature type="domain" description="STAS" evidence="3">
    <location>
        <begin position="18"/>
        <end position="105"/>
    </location>
</feature>
<dbReference type="InterPro" id="IPR058548">
    <property type="entry name" value="MlaB-like_STAS"/>
</dbReference>
<dbReference type="Proteomes" id="UP000004431">
    <property type="component" value="Unassembled WGS sequence"/>
</dbReference>
<dbReference type="SUPFAM" id="SSF52091">
    <property type="entry name" value="SpoIIaa-like"/>
    <property type="match status" value="1"/>
</dbReference>
<dbReference type="CDD" id="cd07043">
    <property type="entry name" value="STAS_anti-anti-sigma_factors"/>
    <property type="match status" value="1"/>
</dbReference>